<feature type="coiled-coil region" evidence="1">
    <location>
        <begin position="64"/>
        <end position="259"/>
    </location>
</feature>
<evidence type="ECO:0000256" key="1">
    <source>
        <dbReference type="SAM" id="Coils"/>
    </source>
</evidence>
<dbReference type="GO" id="GO:0005524">
    <property type="term" value="F:ATP binding"/>
    <property type="evidence" value="ECO:0007669"/>
    <property type="project" value="InterPro"/>
</dbReference>
<sequence length="871" mass="100656">MARKKRSNNDNRNQAKTAKDNNFQKAGFFKTKTQQINNALAEVLPSKAAPDMDTSAILDSEKHSKTAEESLAEVMQLIETLKHETNNYQNKSAESESLVTEFKEKEQQLNEQIASVKRREATVSDQEIIQQKKFAQQKEVLALQTAKQAELKAKLDQLQADATSSFANERLEALELKQKQISELDLQHQNKLEQRQNALAKREAGLLEQEADYLQRKENADAGFFKERQELLQYIAQEKQKLQDQKETLEQYIRDQEARHSQKLASSLQAHKEQVSAEIEVNQQQFQNKRLEIERQIDSLRLQKSELSGSQQLLEQRQNNVKSLEQQQVERIRSDFASEIAQLSAQLEQEQKNREKDRNKIVELQQQLVNFKDLQRSLENENIEDIQSEIDELRKTNKELKTKLYSSDENLEEKCEFLEEKIDEQRDEIADLTSKYLELKQKQKKQQLSALEKHQLQKEKYLLEKHNAVLDSSIKGLSQQLDELVEKQQGSQAFPQLKNMDHKHRNPSANLQPVPPLREFIQILRQGMASELWKDHTPLYYQEHDVRVFLAGLAMSRLHILQGMSGTGKTSLAKAFTRVVGGSCTDISVQAGWRDKDDLLGHYNAFERKFYESEALQALYKAQLPTYSNRVNVILLDEMNLSRPEQYFADFNGALEKDIHDPDRNVVLLTESHANAPKHLLENRKIKVPGNVWFIGTANHDETTNEFADKTYDRAHVMELSRNAGRFVTPLYDNKVTYDFNSLIDAFDNAQKYHEKNISEMLDTLTESPMKTTLEEIFSTSWGNRLDRHAKSFVSVFKESGGSYEQGLDHLLATKLFRNGKAMGRFDISMDDLKGLRQDVVETWELLGLEQDPKQILSCIDKDIQRMERGA</sequence>
<feature type="coiled-coil region" evidence="1">
    <location>
        <begin position="283"/>
        <end position="442"/>
    </location>
</feature>
<comment type="caution">
    <text evidence="4">The sequence shown here is derived from an EMBL/GenBank/DDBJ whole genome shotgun (WGS) entry which is preliminary data.</text>
</comment>
<dbReference type="InterPro" id="IPR027417">
    <property type="entry name" value="P-loop_NTPase"/>
</dbReference>
<dbReference type="RefSeq" id="WP_116688805.1">
    <property type="nucleotide sequence ID" value="NZ_CAWNYD010000012.1"/>
</dbReference>
<dbReference type="SUPFAM" id="SSF52540">
    <property type="entry name" value="P-loop containing nucleoside triphosphate hydrolases"/>
    <property type="match status" value="1"/>
</dbReference>
<dbReference type="GO" id="GO:0016887">
    <property type="term" value="F:ATP hydrolysis activity"/>
    <property type="evidence" value="ECO:0007669"/>
    <property type="project" value="InterPro"/>
</dbReference>
<name>A0A2V1GR03_9GAMM</name>
<feature type="region of interest" description="Disordered" evidence="2">
    <location>
        <begin position="1"/>
        <end position="30"/>
    </location>
</feature>
<keyword evidence="1" id="KW-0175">Coiled coil</keyword>
<feature type="domain" description="ATPase dynein-related AAA" evidence="3">
    <location>
        <begin position="560"/>
        <end position="714"/>
    </location>
</feature>
<evidence type="ECO:0000259" key="3">
    <source>
        <dbReference type="Pfam" id="PF07728"/>
    </source>
</evidence>
<reference evidence="4 5" key="1">
    <citation type="submission" date="2018-04" db="EMBL/GenBank/DDBJ databases">
        <title>Thalassorhabdus spongiae gen. nov., sp. nov., isolated from a marine sponge in South-West Iceland.</title>
        <authorList>
            <person name="Knobloch S."/>
            <person name="Daussin A."/>
            <person name="Johannsson R."/>
            <person name="Marteinsson V.T."/>
        </authorList>
    </citation>
    <scope>NUCLEOTIDE SEQUENCE [LARGE SCALE GENOMIC DNA]</scope>
    <source>
        <strain evidence="4 5">Hp12</strain>
    </source>
</reference>
<dbReference type="OrthoDB" id="9781481at2"/>
<dbReference type="Pfam" id="PF07728">
    <property type="entry name" value="AAA_5"/>
    <property type="match status" value="1"/>
</dbReference>
<keyword evidence="5" id="KW-1185">Reference proteome</keyword>
<accession>A0A2V1GR03</accession>
<evidence type="ECO:0000313" key="4">
    <source>
        <dbReference type="EMBL" id="PVZ64502.1"/>
    </source>
</evidence>
<protein>
    <recommendedName>
        <fullName evidence="3">ATPase dynein-related AAA domain-containing protein</fullName>
    </recommendedName>
</protein>
<dbReference type="Gene3D" id="3.40.50.300">
    <property type="entry name" value="P-loop containing nucleotide triphosphate hydrolases"/>
    <property type="match status" value="1"/>
</dbReference>
<feature type="compositionally biased region" description="Polar residues" evidence="2">
    <location>
        <begin position="10"/>
        <end position="24"/>
    </location>
</feature>
<proteinExistence type="predicted"/>
<dbReference type="EMBL" id="QDDL01000012">
    <property type="protein sequence ID" value="PVZ64502.1"/>
    <property type="molecule type" value="Genomic_DNA"/>
</dbReference>
<organism evidence="4 5">
    <name type="scientific">Pelagibaculum spongiae</name>
    <dbReference type="NCBI Taxonomy" id="2080658"/>
    <lineage>
        <taxon>Bacteria</taxon>
        <taxon>Pseudomonadati</taxon>
        <taxon>Pseudomonadota</taxon>
        <taxon>Gammaproteobacteria</taxon>
        <taxon>Oceanospirillales</taxon>
        <taxon>Pelagibaculum</taxon>
    </lineage>
</organism>
<dbReference type="AlphaFoldDB" id="A0A2V1GR03"/>
<dbReference type="InterPro" id="IPR011704">
    <property type="entry name" value="ATPase_dyneun-rel_AAA"/>
</dbReference>
<gene>
    <name evidence="4" type="ORF">DC094_19510</name>
</gene>
<evidence type="ECO:0000256" key="2">
    <source>
        <dbReference type="SAM" id="MobiDB-lite"/>
    </source>
</evidence>
<dbReference type="Proteomes" id="UP000244906">
    <property type="component" value="Unassembled WGS sequence"/>
</dbReference>
<evidence type="ECO:0000313" key="5">
    <source>
        <dbReference type="Proteomes" id="UP000244906"/>
    </source>
</evidence>